<sequence>MEQPPGFVAQGESGLVCRLRRSLYVLKQSPRACLAVLVLLFRSLACSAVQQTIPFSIIITLRGSEFIWKYALDILEETGILDCKPVDTPMNPNVKLIPGQGEPLRDPGRYRRLVGKLNYLTITRPDISFPVNVVSQFLQSPYDSHWDAVIHILRYIKSTPGQGVLYENRGHTQSKKQDVVVRSSAEAEYRVMALETCELIWLEHLLRELRFGKDEQMKLICDNQAALHIASNPVFHERAKHIEVDCCKWVFTVKYNPNGKIERCKVRLVAKGFTQTFGIDYSKTFALVAKLNSIRIFLSLAANSDWPLYQLDIKNAFLNRELVEEVYMELPPRFFDDQGNKKVYKLNKSIYGLKQSPRAWFGRFSQVLRRHGYSQGHADHTMFYKHSVDGKIVILIVYIDDIIFTRDDIDGMEKLKRVLANEFEVKDLGFLRYFLGMEVARTTQGIVVCQRKFTLDLLEETGMLGCKPIDTPMEVNKREENLDEKMSVDKGRYQCLVGKLIYLSHTHPNIAFAVNRVNQHMHLPTKDHMLRYLKTTPGSESDRHSTTGYHSYVWGNLVTWRSKKQSVVAKSSAEAKFCAIAHGICEGLWIKQM</sequence>
<dbReference type="AlphaFoldDB" id="A0A438DG27"/>
<evidence type="ECO:0000259" key="1">
    <source>
        <dbReference type="Pfam" id="PF07727"/>
    </source>
</evidence>
<feature type="domain" description="Reverse transcriptase Ty1/copia-type" evidence="1">
    <location>
        <begin position="247"/>
        <end position="474"/>
    </location>
</feature>
<dbReference type="EMBL" id="QGNW01001641">
    <property type="protein sequence ID" value="RVW34423.1"/>
    <property type="molecule type" value="Genomic_DNA"/>
</dbReference>
<evidence type="ECO:0000313" key="2">
    <source>
        <dbReference type="EMBL" id="RVW34423.1"/>
    </source>
</evidence>
<dbReference type="InterPro" id="IPR043502">
    <property type="entry name" value="DNA/RNA_pol_sf"/>
</dbReference>
<accession>A0A438DG27</accession>
<organism evidence="2 3">
    <name type="scientific">Vitis vinifera</name>
    <name type="common">Grape</name>
    <dbReference type="NCBI Taxonomy" id="29760"/>
    <lineage>
        <taxon>Eukaryota</taxon>
        <taxon>Viridiplantae</taxon>
        <taxon>Streptophyta</taxon>
        <taxon>Embryophyta</taxon>
        <taxon>Tracheophyta</taxon>
        <taxon>Spermatophyta</taxon>
        <taxon>Magnoliopsida</taxon>
        <taxon>eudicotyledons</taxon>
        <taxon>Gunneridae</taxon>
        <taxon>Pentapetalae</taxon>
        <taxon>rosids</taxon>
        <taxon>Vitales</taxon>
        <taxon>Vitaceae</taxon>
        <taxon>Viteae</taxon>
        <taxon>Vitis</taxon>
    </lineage>
</organism>
<comment type="caution">
    <text evidence="2">The sequence shown here is derived from an EMBL/GenBank/DDBJ whole genome shotgun (WGS) entry which is preliminary data.</text>
</comment>
<dbReference type="InterPro" id="IPR013103">
    <property type="entry name" value="RVT_2"/>
</dbReference>
<dbReference type="SUPFAM" id="SSF56672">
    <property type="entry name" value="DNA/RNA polymerases"/>
    <property type="match status" value="2"/>
</dbReference>
<proteinExistence type="predicted"/>
<dbReference type="CDD" id="cd09272">
    <property type="entry name" value="RNase_HI_RT_Ty1"/>
    <property type="match status" value="2"/>
</dbReference>
<dbReference type="Proteomes" id="UP000288805">
    <property type="component" value="Unassembled WGS sequence"/>
</dbReference>
<reference evidence="2 3" key="1">
    <citation type="journal article" date="2018" name="PLoS Genet.">
        <title>Population sequencing reveals clonal diversity and ancestral inbreeding in the grapevine cultivar Chardonnay.</title>
        <authorList>
            <person name="Roach M.J."/>
            <person name="Johnson D.L."/>
            <person name="Bohlmann J."/>
            <person name="van Vuuren H.J."/>
            <person name="Jones S.J."/>
            <person name="Pretorius I.S."/>
            <person name="Schmidt S.A."/>
            <person name="Borneman A.R."/>
        </authorList>
    </citation>
    <scope>NUCLEOTIDE SEQUENCE [LARGE SCALE GENOMIC DNA]</scope>
    <source>
        <strain evidence="3">cv. Chardonnay</strain>
        <tissue evidence="2">Leaf</tissue>
    </source>
</reference>
<dbReference type="PANTHER" id="PTHR11439:SF484">
    <property type="entry name" value="REVERSE TRANSCRIPTASE TY1_COPIA-TYPE DOMAIN-CONTAINING PROTEIN"/>
    <property type="match status" value="1"/>
</dbReference>
<name>A0A438DG27_VITVI</name>
<evidence type="ECO:0000313" key="3">
    <source>
        <dbReference type="Proteomes" id="UP000288805"/>
    </source>
</evidence>
<protein>
    <submittedName>
        <fullName evidence="2">Retrovirus-related Pol polyprotein from transposon RE1</fullName>
    </submittedName>
</protein>
<gene>
    <name evidence="2" type="primary">RE1_509</name>
    <name evidence="2" type="ORF">CK203_081405</name>
</gene>
<dbReference type="Pfam" id="PF07727">
    <property type="entry name" value="RVT_2"/>
    <property type="match status" value="1"/>
</dbReference>
<dbReference type="PANTHER" id="PTHR11439">
    <property type="entry name" value="GAG-POL-RELATED RETROTRANSPOSON"/>
    <property type="match status" value="1"/>
</dbReference>